<keyword evidence="2" id="KW-0347">Helicase</keyword>
<dbReference type="AlphaFoldDB" id="A0A1Z5IZ10"/>
<feature type="domain" description="SF4 helicase" evidence="1">
    <location>
        <begin position="149"/>
        <end position="413"/>
    </location>
</feature>
<dbReference type="Gene3D" id="1.10.860.10">
    <property type="entry name" value="DNAb Helicase, Chain A"/>
    <property type="match status" value="1"/>
</dbReference>
<dbReference type="GO" id="GO:0003678">
    <property type="term" value="F:DNA helicase activity"/>
    <property type="evidence" value="ECO:0007669"/>
    <property type="project" value="InterPro"/>
</dbReference>
<dbReference type="Gene3D" id="3.40.50.300">
    <property type="entry name" value="P-loop containing nucleotide triphosphate hydrolases"/>
    <property type="match status" value="1"/>
</dbReference>
<dbReference type="Proteomes" id="UP000198414">
    <property type="component" value="Unassembled WGS sequence"/>
</dbReference>
<dbReference type="InterPro" id="IPR007694">
    <property type="entry name" value="DNA_helicase_DnaB-like_C"/>
</dbReference>
<sequence length="416" mass="47279">MNVEQEIISILMNRPANKSLANINANWFAIANLRWAYEAIMDLDDSQVDPLNVYGRLKQLHPDSSIQLKELNILQRSFVTDGNLTMLVKELRHKHLSQKLDQDMMAYHDAPTDANRQQVHETMDLLDNMETVDDDGSLDNEFERLDSNMEVEQPTGIKTMKSLDRLLGGGLYGGMLFTIGARPAVGKTAFCVNLAYDITAYDPEVHVDYFTLEMSKREMANRLISLDTGISSYKLRNPYTLGSSAKMVVKQSMQDYSKLDIRVYDRTPNLSDILTVIRRNASRAKPNKYVAIVDYIGLVSVPSQSERYLQVGEITRQLKVTANEYDVPIIALSQLSRAIETRMDKRPTLSDLRESGSIEQDSNVVGFLYKPNEEEAPQVERLAIEKNREGATGDIYLVFTPSEMKFMEIDREKLKS</sequence>
<name>A0A1Z5IZ10_9LACO</name>
<evidence type="ECO:0000313" key="3">
    <source>
        <dbReference type="Proteomes" id="UP000198414"/>
    </source>
</evidence>
<dbReference type="GO" id="GO:0006260">
    <property type="term" value="P:DNA replication"/>
    <property type="evidence" value="ECO:0007669"/>
    <property type="project" value="InterPro"/>
</dbReference>
<dbReference type="GO" id="GO:0005524">
    <property type="term" value="F:ATP binding"/>
    <property type="evidence" value="ECO:0007669"/>
    <property type="project" value="InterPro"/>
</dbReference>
<dbReference type="PROSITE" id="PS51199">
    <property type="entry name" value="SF4_HELICASE"/>
    <property type="match status" value="1"/>
</dbReference>
<dbReference type="PANTHER" id="PTHR30153">
    <property type="entry name" value="REPLICATIVE DNA HELICASE DNAB"/>
    <property type="match status" value="1"/>
</dbReference>
<proteinExistence type="predicted"/>
<evidence type="ECO:0000313" key="2">
    <source>
        <dbReference type="EMBL" id="GAX07025.1"/>
    </source>
</evidence>
<dbReference type="InterPro" id="IPR027417">
    <property type="entry name" value="P-loop_NTPase"/>
</dbReference>
<dbReference type="SUPFAM" id="SSF52540">
    <property type="entry name" value="P-loop containing nucleoside triphosphate hydrolases"/>
    <property type="match status" value="1"/>
</dbReference>
<dbReference type="OrthoDB" id="9773982at2"/>
<reference evidence="2 3" key="1">
    <citation type="submission" date="2015-11" db="EMBL/GenBank/DDBJ databases">
        <title>Draft genome sequences of new species of the genus Lactobacillus isolated from orchardgrass silage.</title>
        <authorList>
            <person name="Tohno M."/>
            <person name="Tanizawa Y."/>
            <person name="Arita M."/>
        </authorList>
    </citation>
    <scope>NUCLEOTIDE SEQUENCE [LARGE SCALE GENOMIC DNA]</scope>
    <source>
        <strain evidence="2 3">IWT25</strain>
    </source>
</reference>
<keyword evidence="2" id="KW-0067">ATP-binding</keyword>
<dbReference type="PANTHER" id="PTHR30153:SF2">
    <property type="entry name" value="REPLICATIVE DNA HELICASE"/>
    <property type="match status" value="1"/>
</dbReference>
<dbReference type="EMBL" id="BCMI01000032">
    <property type="protein sequence ID" value="GAX07025.1"/>
    <property type="molecule type" value="Genomic_DNA"/>
</dbReference>
<dbReference type="Pfam" id="PF03796">
    <property type="entry name" value="DnaB_C"/>
    <property type="match status" value="1"/>
</dbReference>
<accession>A0A1Z5IZ10</accession>
<dbReference type="RefSeq" id="WP_089121927.1">
    <property type="nucleotide sequence ID" value="NZ_BCMI01000032.1"/>
</dbReference>
<evidence type="ECO:0000259" key="1">
    <source>
        <dbReference type="PROSITE" id="PS51199"/>
    </source>
</evidence>
<dbReference type="GO" id="GO:0005829">
    <property type="term" value="C:cytosol"/>
    <property type="evidence" value="ECO:0007669"/>
    <property type="project" value="TreeGrafter"/>
</dbReference>
<keyword evidence="2" id="KW-0378">Hydrolase</keyword>
<organism evidence="2 3">
    <name type="scientific">Secundilactobacillus pentosiphilus</name>
    <dbReference type="NCBI Taxonomy" id="1714682"/>
    <lineage>
        <taxon>Bacteria</taxon>
        <taxon>Bacillati</taxon>
        <taxon>Bacillota</taxon>
        <taxon>Bacilli</taxon>
        <taxon>Lactobacillales</taxon>
        <taxon>Lactobacillaceae</taxon>
        <taxon>Secundilactobacillus</taxon>
    </lineage>
</organism>
<gene>
    <name evidence="2" type="primary">dnaB_3</name>
    <name evidence="2" type="ORF">IWT25_02373</name>
</gene>
<comment type="caution">
    <text evidence="2">The sequence shown here is derived from an EMBL/GenBank/DDBJ whole genome shotgun (WGS) entry which is preliminary data.</text>
</comment>
<dbReference type="InterPro" id="IPR016136">
    <property type="entry name" value="DNA_helicase_N/primase_C"/>
</dbReference>
<keyword evidence="2" id="KW-0547">Nucleotide-binding</keyword>
<protein>
    <submittedName>
        <fullName evidence="2">Replicative DNA helicase</fullName>
    </submittedName>
</protein>